<feature type="transmembrane region" description="Helical" evidence="2">
    <location>
        <begin position="33"/>
        <end position="56"/>
    </location>
</feature>
<protein>
    <submittedName>
        <fullName evidence="3">Serpentine type 7TM GPCR chemoreceptor srt domain-containing protein</fullName>
    </submittedName>
</protein>
<dbReference type="Proteomes" id="UP001201812">
    <property type="component" value="Unassembled WGS sequence"/>
</dbReference>
<sequence>MEMFFFRPDEYERLYNCNTYRVEDVPLENRQHIYLGIAFLILFAIFLILYIPCVIACYRRTRQICYKFLFFIGIIDIACLPVCGFVTGYMAIEGAVFCSHPTFLYFCGVFGNFCWVTESTTAIILALNRCIEMLSPKLSEQLFHENRTWCWMCLATLYGFLFVTFTKPVMFNGILCAWFFNPHTGYIEDTEGMYANRPHTFHNYFVCLALTGSYLMFIVIFVIKSSMLDNVPAGRPTGSRGAAQRTAFIQVAVLSCVNAVGSGIYDYMQFFPIGQIFILVASYAWLFIHGIPSVIFVTMNKTIRADCIKMCNNLLGICIKRKIIPYTTTHMSTHTSDNKPHISHHTKTQHEKSVTGNNSITHAGRNQSFNGAL</sequence>
<feature type="transmembrane region" description="Helical" evidence="2">
    <location>
        <begin position="276"/>
        <end position="299"/>
    </location>
</feature>
<organism evidence="3 4">
    <name type="scientific">Ditylenchus destructor</name>
    <dbReference type="NCBI Taxonomy" id="166010"/>
    <lineage>
        <taxon>Eukaryota</taxon>
        <taxon>Metazoa</taxon>
        <taxon>Ecdysozoa</taxon>
        <taxon>Nematoda</taxon>
        <taxon>Chromadorea</taxon>
        <taxon>Rhabditida</taxon>
        <taxon>Tylenchina</taxon>
        <taxon>Tylenchomorpha</taxon>
        <taxon>Sphaerularioidea</taxon>
        <taxon>Anguinidae</taxon>
        <taxon>Anguininae</taxon>
        <taxon>Ditylenchus</taxon>
    </lineage>
</organism>
<feature type="transmembrane region" description="Helical" evidence="2">
    <location>
        <begin position="201"/>
        <end position="223"/>
    </location>
</feature>
<feature type="transmembrane region" description="Helical" evidence="2">
    <location>
        <begin position="243"/>
        <end position="264"/>
    </location>
</feature>
<keyword evidence="4" id="KW-1185">Reference proteome</keyword>
<dbReference type="PANTHER" id="PTHR23021:SF11">
    <property type="entry name" value="SERPENTINE RECEPTOR, CLASS T"/>
    <property type="match status" value="1"/>
</dbReference>
<evidence type="ECO:0000256" key="2">
    <source>
        <dbReference type="SAM" id="Phobius"/>
    </source>
</evidence>
<feature type="transmembrane region" description="Helical" evidence="2">
    <location>
        <begin position="103"/>
        <end position="127"/>
    </location>
</feature>
<feature type="transmembrane region" description="Helical" evidence="2">
    <location>
        <begin position="148"/>
        <end position="181"/>
    </location>
</feature>
<dbReference type="Pfam" id="PF10321">
    <property type="entry name" value="7TM_GPCR_Srt"/>
    <property type="match status" value="1"/>
</dbReference>
<reference evidence="3" key="1">
    <citation type="submission" date="2022-01" db="EMBL/GenBank/DDBJ databases">
        <title>Genome Sequence Resource for Two Populations of Ditylenchus destructor, the Migratory Endoparasitic Phytonematode.</title>
        <authorList>
            <person name="Zhang H."/>
            <person name="Lin R."/>
            <person name="Xie B."/>
        </authorList>
    </citation>
    <scope>NUCLEOTIDE SEQUENCE</scope>
    <source>
        <strain evidence="3">BazhouSP</strain>
    </source>
</reference>
<name>A0AAD4NEJ9_9BILA</name>
<keyword evidence="2" id="KW-0472">Membrane</keyword>
<gene>
    <name evidence="3" type="ORF">DdX_02613</name>
</gene>
<evidence type="ECO:0000313" key="4">
    <source>
        <dbReference type="Proteomes" id="UP001201812"/>
    </source>
</evidence>
<evidence type="ECO:0000256" key="1">
    <source>
        <dbReference type="SAM" id="MobiDB-lite"/>
    </source>
</evidence>
<keyword evidence="2" id="KW-1133">Transmembrane helix</keyword>
<comment type="caution">
    <text evidence="3">The sequence shown here is derived from an EMBL/GenBank/DDBJ whole genome shotgun (WGS) entry which is preliminary data.</text>
</comment>
<dbReference type="Gene3D" id="1.20.1070.10">
    <property type="entry name" value="Rhodopsin 7-helix transmembrane proteins"/>
    <property type="match status" value="1"/>
</dbReference>
<proteinExistence type="predicted"/>
<evidence type="ECO:0000313" key="3">
    <source>
        <dbReference type="EMBL" id="KAI1725924.1"/>
    </source>
</evidence>
<dbReference type="PANTHER" id="PTHR23021">
    <property type="entry name" value="SERPENTINE RECEPTOR, CLASS T"/>
    <property type="match status" value="1"/>
</dbReference>
<accession>A0AAD4NEJ9</accession>
<feature type="transmembrane region" description="Helical" evidence="2">
    <location>
        <begin position="68"/>
        <end position="91"/>
    </location>
</feature>
<dbReference type="AlphaFoldDB" id="A0AAD4NEJ9"/>
<dbReference type="EMBL" id="JAKKPZ010000002">
    <property type="protein sequence ID" value="KAI1725924.1"/>
    <property type="molecule type" value="Genomic_DNA"/>
</dbReference>
<dbReference type="InterPro" id="IPR019425">
    <property type="entry name" value="7TM_GPCR_serpentine_rcpt_Srt"/>
</dbReference>
<feature type="compositionally biased region" description="Polar residues" evidence="1">
    <location>
        <begin position="354"/>
        <end position="373"/>
    </location>
</feature>
<keyword evidence="2" id="KW-0812">Transmembrane</keyword>
<dbReference type="SUPFAM" id="SSF81321">
    <property type="entry name" value="Family A G protein-coupled receptor-like"/>
    <property type="match status" value="1"/>
</dbReference>
<feature type="region of interest" description="Disordered" evidence="1">
    <location>
        <begin position="332"/>
        <end position="373"/>
    </location>
</feature>